<reference evidence="2 3" key="1">
    <citation type="submission" date="2013-11" db="EMBL/GenBank/DDBJ databases">
        <title>Opisthorchis viverrini - life in the bile duct.</title>
        <authorList>
            <person name="Young N.D."/>
            <person name="Nagarajan N."/>
            <person name="Lin S.J."/>
            <person name="Korhonen P.K."/>
            <person name="Jex A.R."/>
            <person name="Hall R.S."/>
            <person name="Safavi-Hemami H."/>
            <person name="Kaewkong W."/>
            <person name="Bertrand D."/>
            <person name="Gao S."/>
            <person name="Seet Q."/>
            <person name="Wongkham S."/>
            <person name="Teh B.T."/>
            <person name="Wongkham C."/>
            <person name="Intapan P.M."/>
            <person name="Maleewong W."/>
            <person name="Yang X."/>
            <person name="Hu M."/>
            <person name="Wang Z."/>
            <person name="Hofmann A."/>
            <person name="Sternberg P.W."/>
            <person name="Tan P."/>
            <person name="Wang J."/>
            <person name="Gasser R.B."/>
        </authorList>
    </citation>
    <scope>NUCLEOTIDE SEQUENCE [LARGE SCALE GENOMIC DNA]</scope>
</reference>
<evidence type="ECO:0000256" key="1">
    <source>
        <dbReference type="SAM" id="MobiDB-lite"/>
    </source>
</evidence>
<dbReference type="Proteomes" id="UP000054324">
    <property type="component" value="Unassembled WGS sequence"/>
</dbReference>
<proteinExistence type="predicted"/>
<feature type="compositionally biased region" description="Basic and acidic residues" evidence="1">
    <location>
        <begin position="46"/>
        <end position="58"/>
    </location>
</feature>
<dbReference type="EMBL" id="KL596715">
    <property type="protein sequence ID" value="KER27783.1"/>
    <property type="molecule type" value="Genomic_DNA"/>
</dbReference>
<dbReference type="RefSeq" id="XP_009168507.1">
    <property type="nucleotide sequence ID" value="XM_009170243.1"/>
</dbReference>
<feature type="region of interest" description="Disordered" evidence="1">
    <location>
        <begin position="46"/>
        <end position="65"/>
    </location>
</feature>
<keyword evidence="3" id="KW-1185">Reference proteome</keyword>
<organism evidence="2 3">
    <name type="scientific">Opisthorchis viverrini</name>
    <name type="common">Southeast Asian liver fluke</name>
    <dbReference type="NCBI Taxonomy" id="6198"/>
    <lineage>
        <taxon>Eukaryota</taxon>
        <taxon>Metazoa</taxon>
        <taxon>Spiralia</taxon>
        <taxon>Lophotrochozoa</taxon>
        <taxon>Platyhelminthes</taxon>
        <taxon>Trematoda</taxon>
        <taxon>Digenea</taxon>
        <taxon>Opisthorchiida</taxon>
        <taxon>Opisthorchiata</taxon>
        <taxon>Opisthorchiidae</taxon>
        <taxon>Opisthorchis</taxon>
    </lineage>
</organism>
<name>A0A074ZKC9_OPIVI</name>
<evidence type="ECO:0000313" key="3">
    <source>
        <dbReference type="Proteomes" id="UP000054324"/>
    </source>
</evidence>
<dbReference type="KEGG" id="ovi:T265_13738"/>
<evidence type="ECO:0000313" key="2">
    <source>
        <dbReference type="EMBL" id="KER27783.1"/>
    </source>
</evidence>
<protein>
    <submittedName>
        <fullName evidence="2">Uncharacterized protein</fullName>
    </submittedName>
</protein>
<dbReference type="GeneID" id="20327905"/>
<sequence length="98" mass="11514">ETTHKVAENFSTAHDRFRPSWGSSDRRSPRVSVNLMIYLNEATHKNTEKSSTAHDRFRPSWGSSGRRSPLVSVNFMFYLNPNRTDFYKYTHLQMIFVN</sequence>
<dbReference type="AlphaFoldDB" id="A0A074ZKC9"/>
<accession>A0A074ZKC9</accession>
<feature type="non-terminal residue" evidence="2">
    <location>
        <position position="1"/>
    </location>
</feature>
<dbReference type="CTD" id="20327905"/>
<dbReference type="OrthoDB" id="6159439at2759"/>
<gene>
    <name evidence="2" type="ORF">T265_13738</name>
</gene>